<dbReference type="Gene3D" id="3.30.530.20">
    <property type="match status" value="1"/>
</dbReference>
<dbReference type="RefSeq" id="WP_149433302.1">
    <property type="nucleotide sequence ID" value="NZ_VLNY01000030.1"/>
</dbReference>
<name>A0A5A7S3Q1_9NOCA</name>
<dbReference type="SUPFAM" id="SSF55961">
    <property type="entry name" value="Bet v1-like"/>
    <property type="match status" value="1"/>
</dbReference>
<organism evidence="1 2">
    <name type="scientific">Antrihabitans cavernicola</name>
    <dbReference type="NCBI Taxonomy" id="2495913"/>
    <lineage>
        <taxon>Bacteria</taxon>
        <taxon>Bacillati</taxon>
        <taxon>Actinomycetota</taxon>
        <taxon>Actinomycetes</taxon>
        <taxon>Mycobacteriales</taxon>
        <taxon>Nocardiaceae</taxon>
        <taxon>Antrihabitans</taxon>
    </lineage>
</organism>
<keyword evidence="2" id="KW-1185">Reference proteome</keyword>
<dbReference type="InterPro" id="IPR019587">
    <property type="entry name" value="Polyketide_cyclase/dehydratase"/>
</dbReference>
<comment type="caution">
    <text evidence="1">The sequence shown here is derived from an EMBL/GenBank/DDBJ whole genome shotgun (WGS) entry which is preliminary data.</text>
</comment>
<accession>A0A5A7S3Q1</accession>
<dbReference type="Proteomes" id="UP000322244">
    <property type="component" value="Unassembled WGS sequence"/>
</dbReference>
<dbReference type="EMBL" id="VLNY01000030">
    <property type="protein sequence ID" value="KAA0016185.1"/>
    <property type="molecule type" value="Genomic_DNA"/>
</dbReference>
<sequence>MASYTTDTVIEAPRDVVYGIFADRERNGEFLPVTTRLKTPGTTERQGVGAVHFLGFGNVGVSEQITTLVPGERIEYKVVAGAPVKSHTGVITFADAPGGTRVVYTMESIPKLPVPAPLLELGLRALVGSFVSGARKTAIKRASA</sequence>
<evidence type="ECO:0000313" key="2">
    <source>
        <dbReference type="Proteomes" id="UP000322244"/>
    </source>
</evidence>
<protein>
    <submittedName>
        <fullName evidence="1">SRPBCC family protein</fullName>
    </submittedName>
</protein>
<proteinExistence type="predicted"/>
<evidence type="ECO:0000313" key="1">
    <source>
        <dbReference type="EMBL" id="KAA0016185.1"/>
    </source>
</evidence>
<dbReference type="OrthoDB" id="191189at2"/>
<dbReference type="AlphaFoldDB" id="A0A5A7S3Q1"/>
<gene>
    <name evidence="1" type="ORF">FOY51_26670</name>
</gene>
<dbReference type="InterPro" id="IPR023393">
    <property type="entry name" value="START-like_dom_sf"/>
</dbReference>
<reference evidence="1 2" key="1">
    <citation type="submission" date="2019-07" db="EMBL/GenBank/DDBJ databases">
        <title>Rhodococcus cavernicolus sp. nov., isolated from a cave.</title>
        <authorList>
            <person name="Lee S.D."/>
        </authorList>
    </citation>
    <scope>NUCLEOTIDE SEQUENCE [LARGE SCALE GENOMIC DNA]</scope>
    <source>
        <strain evidence="1 2">C1-24</strain>
    </source>
</reference>
<dbReference type="Pfam" id="PF10604">
    <property type="entry name" value="Polyketide_cyc2"/>
    <property type="match status" value="1"/>
</dbReference>